<keyword evidence="3" id="KW-1185">Reference proteome</keyword>
<dbReference type="Pfam" id="PF06305">
    <property type="entry name" value="LapA_dom"/>
    <property type="match status" value="1"/>
</dbReference>
<proteinExistence type="predicted"/>
<dbReference type="KEGG" id="rgu:A4W93_08170"/>
<evidence type="ECO:0000259" key="1">
    <source>
        <dbReference type="Pfam" id="PF06305"/>
    </source>
</evidence>
<dbReference type="GO" id="GO:0005886">
    <property type="term" value="C:plasma membrane"/>
    <property type="evidence" value="ECO:0007669"/>
    <property type="project" value="InterPro"/>
</dbReference>
<name>A0A1W6L6D3_9BURK</name>
<feature type="domain" description="Lipopolysaccharide assembly protein A" evidence="1">
    <location>
        <begin position="22"/>
        <end position="79"/>
    </location>
</feature>
<sequence length="106" mass="12000">MRILVWLIRAALFFTLFAFALNNQHEAGIRWFFSHEWRAPMVFIVLAAFTLGCLVGGLAMAPSWWRHRRVAKRHQAAVEAEDDLTRAAAPADIPPPLDTDPPRHGV</sequence>
<evidence type="ECO:0000313" key="2">
    <source>
        <dbReference type="EMBL" id="ARN19889.1"/>
    </source>
</evidence>
<dbReference type="EMBL" id="CP015118">
    <property type="protein sequence ID" value="ARN19889.1"/>
    <property type="molecule type" value="Genomic_DNA"/>
</dbReference>
<dbReference type="RefSeq" id="WP_085750160.1">
    <property type="nucleotide sequence ID" value="NZ_BSPR01000008.1"/>
</dbReference>
<dbReference type="STRING" id="946333.A4W93_08170"/>
<dbReference type="OrthoDB" id="9154783at2"/>
<dbReference type="Proteomes" id="UP000193427">
    <property type="component" value="Chromosome"/>
</dbReference>
<accession>A0A1W6L6D3</accession>
<protein>
    <recommendedName>
        <fullName evidence="1">Lipopolysaccharide assembly protein A domain-containing protein</fullName>
    </recommendedName>
</protein>
<evidence type="ECO:0000313" key="3">
    <source>
        <dbReference type="Proteomes" id="UP000193427"/>
    </source>
</evidence>
<reference evidence="2 3" key="1">
    <citation type="submission" date="2016-04" db="EMBL/GenBank/DDBJ databases">
        <title>Complete genome sequence of natural rubber-degrading, novel Gram-negative bacterium, Rhizobacter gummiphilus strain NS21.</title>
        <authorList>
            <person name="Tabata M."/>
            <person name="Kasai D."/>
            <person name="Fukuda M."/>
        </authorList>
    </citation>
    <scope>NUCLEOTIDE SEQUENCE [LARGE SCALE GENOMIC DNA]</scope>
    <source>
        <strain evidence="2 3">NS21</strain>
    </source>
</reference>
<gene>
    <name evidence="2" type="ORF">A4W93_08170</name>
</gene>
<dbReference type="AlphaFoldDB" id="A0A1W6L6D3"/>
<organism evidence="2 3">
    <name type="scientific">Piscinibacter gummiphilus</name>
    <dbReference type="NCBI Taxonomy" id="946333"/>
    <lineage>
        <taxon>Bacteria</taxon>
        <taxon>Pseudomonadati</taxon>
        <taxon>Pseudomonadota</taxon>
        <taxon>Betaproteobacteria</taxon>
        <taxon>Burkholderiales</taxon>
        <taxon>Sphaerotilaceae</taxon>
        <taxon>Piscinibacter</taxon>
    </lineage>
</organism>
<dbReference type="InterPro" id="IPR010445">
    <property type="entry name" value="LapA_dom"/>
</dbReference>